<protein>
    <submittedName>
        <fullName evidence="3">FMN-binding domain protein</fullName>
    </submittedName>
</protein>
<keyword evidence="4" id="KW-1185">Reference proteome</keyword>
<feature type="domain" description="FMN-binding" evidence="2">
    <location>
        <begin position="234"/>
        <end position="331"/>
    </location>
</feature>
<feature type="transmembrane region" description="Helical" evidence="1">
    <location>
        <begin position="364"/>
        <end position="383"/>
    </location>
</feature>
<feature type="domain" description="FMN-binding" evidence="2">
    <location>
        <begin position="94"/>
        <end position="177"/>
    </location>
</feature>
<gene>
    <name evidence="3" type="ORF">TBK1r_77910</name>
</gene>
<dbReference type="RefSeq" id="WP_145221410.1">
    <property type="nucleotide sequence ID" value="NZ_CP036432.1"/>
</dbReference>
<organism evidence="3 4">
    <name type="scientific">Stieleria magnilauensis</name>
    <dbReference type="NCBI Taxonomy" id="2527963"/>
    <lineage>
        <taxon>Bacteria</taxon>
        <taxon>Pseudomonadati</taxon>
        <taxon>Planctomycetota</taxon>
        <taxon>Planctomycetia</taxon>
        <taxon>Pirellulales</taxon>
        <taxon>Pirellulaceae</taxon>
        <taxon>Stieleria</taxon>
    </lineage>
</organism>
<name>A0ABX5Y6X1_9BACT</name>
<feature type="transmembrane region" description="Helical" evidence="1">
    <location>
        <begin position="523"/>
        <end position="546"/>
    </location>
</feature>
<keyword evidence="1" id="KW-1133">Transmembrane helix</keyword>
<evidence type="ECO:0000313" key="4">
    <source>
        <dbReference type="Proteomes" id="UP000318081"/>
    </source>
</evidence>
<evidence type="ECO:0000256" key="1">
    <source>
        <dbReference type="SAM" id="Phobius"/>
    </source>
</evidence>
<dbReference type="InterPro" id="IPR007329">
    <property type="entry name" value="FMN-bd"/>
</dbReference>
<dbReference type="Pfam" id="PF12801">
    <property type="entry name" value="Fer4_5"/>
    <property type="match status" value="2"/>
</dbReference>
<sequence length="586" mass="64180">MERRRQIRAIAVHTVRVSTVAALLLLIPSPRRDRPRSDDGASPPSIERIQPFLPTASVVEGTKDANGFWTVKDAEGVSLARVARTLPEAADVIGYRGPTEAMILLDRDYQLIGVDLIDSADTEEHVTAVENDDAFFEQFRNWTWTGPEPGTNVDAVSGATLTSLALAKGVLRRIGGDLPSLVFPDAVTLEELQEWFPDASARRVEGDRVIALDRAGQELGSVIRTGPLSDSIIGYQGPTELLIQVEPAGAAEDSEPPPMTVADIKIRSSFDNEPYVRYCKTEYGFWALFEGRTLAGLADMDLEAERVEGVSGATMTSMAIAETLVASAGRIQVRQQQREQAVQAGGSTWSNWRHRVIDALEMRITAADIGCVLVLCLIPLFRMRGWFRHHRIRRLWLVAVIAVIGIWSGNLISMALVAGWSGGGIAWRLAPALAAIAIVAFVAPVGWKSNPYCNHLCPHGALQQLLRPHHKSKRYWKPPARMMAVLKFLPGTTLVIGYLTLLWSPTTDLSSWEPFHAYLYRIASWTALTLAGVTLLFSAFVPMGYCRLGCPTGRLLDHLRRSAGSDRVQVADGVAIGLLVAAVLLR</sequence>
<feature type="transmembrane region" description="Helical" evidence="1">
    <location>
        <begin position="395"/>
        <end position="419"/>
    </location>
</feature>
<feature type="transmembrane region" description="Helical" evidence="1">
    <location>
        <begin position="425"/>
        <end position="447"/>
    </location>
</feature>
<dbReference type="Proteomes" id="UP000318081">
    <property type="component" value="Chromosome"/>
</dbReference>
<dbReference type="SMART" id="SM00900">
    <property type="entry name" value="FMN_bind"/>
    <property type="match status" value="2"/>
</dbReference>
<dbReference type="Pfam" id="PF04205">
    <property type="entry name" value="FMN_bind"/>
    <property type="match status" value="1"/>
</dbReference>
<dbReference type="EMBL" id="CP036432">
    <property type="protein sequence ID" value="QDV88756.1"/>
    <property type="molecule type" value="Genomic_DNA"/>
</dbReference>
<proteinExistence type="predicted"/>
<accession>A0ABX5Y6X1</accession>
<keyword evidence="1" id="KW-0812">Transmembrane</keyword>
<dbReference type="InterPro" id="IPR017896">
    <property type="entry name" value="4Fe4S_Fe-S-bd"/>
</dbReference>
<feature type="transmembrane region" description="Helical" evidence="1">
    <location>
        <begin position="484"/>
        <end position="503"/>
    </location>
</feature>
<evidence type="ECO:0000259" key="2">
    <source>
        <dbReference type="SMART" id="SM00900"/>
    </source>
</evidence>
<reference evidence="3 4" key="1">
    <citation type="submission" date="2019-02" db="EMBL/GenBank/DDBJ databases">
        <title>Deep-cultivation of Planctomycetes and their phenomic and genomic characterization uncovers novel biology.</title>
        <authorList>
            <person name="Wiegand S."/>
            <person name="Jogler M."/>
            <person name="Boedeker C."/>
            <person name="Pinto D."/>
            <person name="Vollmers J."/>
            <person name="Rivas-Marin E."/>
            <person name="Kohn T."/>
            <person name="Peeters S.H."/>
            <person name="Heuer A."/>
            <person name="Rast P."/>
            <person name="Oberbeckmann S."/>
            <person name="Bunk B."/>
            <person name="Jeske O."/>
            <person name="Meyerdierks A."/>
            <person name="Storesund J.E."/>
            <person name="Kallscheuer N."/>
            <person name="Luecker S."/>
            <person name="Lage O.M."/>
            <person name="Pohl T."/>
            <person name="Merkel B.J."/>
            <person name="Hornburger P."/>
            <person name="Mueller R.-W."/>
            <person name="Bruemmer F."/>
            <person name="Labrenz M."/>
            <person name="Spormann A.M."/>
            <person name="Op den Camp H."/>
            <person name="Overmann J."/>
            <person name="Amann R."/>
            <person name="Jetten M.S.M."/>
            <person name="Mascher T."/>
            <person name="Medema M.H."/>
            <person name="Devos D.P."/>
            <person name="Kaster A.-K."/>
            <person name="Ovreas L."/>
            <person name="Rohde M."/>
            <person name="Galperin M.Y."/>
            <person name="Jogler C."/>
        </authorList>
    </citation>
    <scope>NUCLEOTIDE SEQUENCE [LARGE SCALE GENOMIC DNA]</scope>
    <source>
        <strain evidence="3 4">TBK1r</strain>
    </source>
</reference>
<keyword evidence="1" id="KW-0472">Membrane</keyword>
<evidence type="ECO:0000313" key="3">
    <source>
        <dbReference type="EMBL" id="QDV88756.1"/>
    </source>
</evidence>